<dbReference type="Gramene" id="PUZ40330">
    <property type="protein sequence ID" value="PUZ40330"/>
    <property type="gene ID" value="GQ55_9G414400"/>
</dbReference>
<dbReference type="EMBL" id="CM009757">
    <property type="protein sequence ID" value="PUZ40330.1"/>
    <property type="molecule type" value="Genomic_DNA"/>
</dbReference>
<reference evidence="1 2" key="1">
    <citation type="submission" date="2018-04" db="EMBL/GenBank/DDBJ databases">
        <title>WGS assembly of Panicum hallii var. hallii HAL2.</title>
        <authorList>
            <person name="Lovell J."/>
            <person name="Jenkins J."/>
            <person name="Lowry D."/>
            <person name="Mamidi S."/>
            <person name="Sreedasyam A."/>
            <person name="Weng X."/>
            <person name="Barry K."/>
            <person name="Bonette J."/>
            <person name="Campitelli B."/>
            <person name="Daum C."/>
            <person name="Gordon S."/>
            <person name="Gould B."/>
            <person name="Lipzen A."/>
            <person name="MacQueen A."/>
            <person name="Palacio-Mejia J."/>
            <person name="Plott C."/>
            <person name="Shakirov E."/>
            <person name="Shu S."/>
            <person name="Yoshinaga Y."/>
            <person name="Zane M."/>
            <person name="Rokhsar D."/>
            <person name="Grimwood J."/>
            <person name="Schmutz J."/>
            <person name="Juenger T."/>
        </authorList>
    </citation>
    <scope>NUCLEOTIDE SEQUENCE [LARGE SCALE GENOMIC DNA]</scope>
    <source>
        <strain evidence="2">cv. HAL2</strain>
    </source>
</reference>
<dbReference type="Proteomes" id="UP000244336">
    <property type="component" value="Chromosome 9"/>
</dbReference>
<protein>
    <submittedName>
        <fullName evidence="1">Uncharacterized protein</fullName>
    </submittedName>
</protein>
<dbReference type="AlphaFoldDB" id="A0A2T7CAF9"/>
<accession>A0A2T7CAF9</accession>
<sequence>MQLQQKSIHIPLSLKKPKVEVLGGMVDEDGCKLITVFVEAYVFVLLGTSWR</sequence>
<name>A0A2T7CAF9_9POAL</name>
<proteinExistence type="predicted"/>
<evidence type="ECO:0000313" key="2">
    <source>
        <dbReference type="Proteomes" id="UP000244336"/>
    </source>
</evidence>
<evidence type="ECO:0000313" key="1">
    <source>
        <dbReference type="EMBL" id="PUZ40330.1"/>
    </source>
</evidence>
<organism evidence="1 2">
    <name type="scientific">Panicum hallii var. hallii</name>
    <dbReference type="NCBI Taxonomy" id="1504633"/>
    <lineage>
        <taxon>Eukaryota</taxon>
        <taxon>Viridiplantae</taxon>
        <taxon>Streptophyta</taxon>
        <taxon>Embryophyta</taxon>
        <taxon>Tracheophyta</taxon>
        <taxon>Spermatophyta</taxon>
        <taxon>Magnoliopsida</taxon>
        <taxon>Liliopsida</taxon>
        <taxon>Poales</taxon>
        <taxon>Poaceae</taxon>
        <taxon>PACMAD clade</taxon>
        <taxon>Panicoideae</taxon>
        <taxon>Panicodae</taxon>
        <taxon>Paniceae</taxon>
        <taxon>Panicinae</taxon>
        <taxon>Panicum</taxon>
        <taxon>Panicum sect. Panicum</taxon>
    </lineage>
</organism>
<gene>
    <name evidence="1" type="ORF">GQ55_9G414400</name>
</gene>
<keyword evidence="2" id="KW-1185">Reference proteome</keyword>